<evidence type="ECO:0000256" key="6">
    <source>
        <dbReference type="RuleBase" id="RU362114"/>
    </source>
</evidence>
<evidence type="ECO:0000256" key="4">
    <source>
        <dbReference type="ARBA" id="ARBA00023027"/>
    </source>
</evidence>
<evidence type="ECO:0000313" key="9">
    <source>
        <dbReference type="EMBL" id="CAH3015710.1"/>
    </source>
</evidence>
<dbReference type="Pfam" id="PF00644">
    <property type="entry name" value="PARP"/>
    <property type="match status" value="1"/>
</dbReference>
<evidence type="ECO:0000313" key="10">
    <source>
        <dbReference type="EMBL" id="CAH3195470.1"/>
    </source>
</evidence>
<dbReference type="SUPFAM" id="SSF52949">
    <property type="entry name" value="Macro domain-like"/>
    <property type="match status" value="1"/>
</dbReference>
<dbReference type="Pfam" id="PF01661">
    <property type="entry name" value="Macro"/>
    <property type="match status" value="1"/>
</dbReference>
<gene>
    <name evidence="9" type="ORF">PEVE_00020064</name>
    <name evidence="10" type="ORF">PEVE_00030309</name>
</gene>
<evidence type="ECO:0000256" key="1">
    <source>
        <dbReference type="ARBA" id="ARBA00004123"/>
    </source>
</evidence>
<dbReference type="PANTHER" id="PTHR14453:SF67">
    <property type="entry name" value="POLY [ADP-RIBOSE] POLYMERASE"/>
    <property type="match status" value="1"/>
</dbReference>
<dbReference type="SUPFAM" id="SSF56399">
    <property type="entry name" value="ADP-ribosylation"/>
    <property type="match status" value="1"/>
</dbReference>
<dbReference type="SMART" id="SM00506">
    <property type="entry name" value="A1pp"/>
    <property type="match status" value="1"/>
</dbReference>
<evidence type="ECO:0000256" key="5">
    <source>
        <dbReference type="ARBA" id="ARBA00023242"/>
    </source>
</evidence>
<dbReference type="PROSITE" id="PS51059">
    <property type="entry name" value="PARP_CATALYTIC"/>
    <property type="match status" value="1"/>
</dbReference>
<dbReference type="InterPro" id="IPR043472">
    <property type="entry name" value="Macro_dom-like"/>
</dbReference>
<dbReference type="SUPFAM" id="SSF117839">
    <property type="entry name" value="WWE domain"/>
    <property type="match status" value="1"/>
</dbReference>
<evidence type="ECO:0000256" key="2">
    <source>
        <dbReference type="ARBA" id="ARBA00022676"/>
    </source>
</evidence>
<dbReference type="EMBL" id="CALNXI010000027">
    <property type="protein sequence ID" value="CAH3015710.1"/>
    <property type="molecule type" value="Genomic_DNA"/>
</dbReference>
<keyword evidence="4 6" id="KW-0520">NAD</keyword>
<evidence type="ECO:0000256" key="3">
    <source>
        <dbReference type="ARBA" id="ARBA00022679"/>
    </source>
</evidence>
<protein>
    <recommendedName>
        <fullName evidence="6">Poly [ADP-ribose] polymerase</fullName>
        <shortName evidence="6">PARP</shortName>
        <ecNumber evidence="6">2.4.2.-</ecNumber>
    </recommendedName>
</protein>
<dbReference type="Gene3D" id="3.90.228.10">
    <property type="match status" value="1"/>
</dbReference>
<keyword evidence="5" id="KW-0539">Nucleus</keyword>
<dbReference type="InterPro" id="IPR052056">
    <property type="entry name" value="Mono-ARTD/PARP"/>
</dbReference>
<dbReference type="PANTHER" id="PTHR14453">
    <property type="entry name" value="PARP/ZINC FINGER CCCH TYPE DOMAIN CONTAINING PROTEIN"/>
    <property type="match status" value="1"/>
</dbReference>
<dbReference type="Proteomes" id="UP001159427">
    <property type="component" value="Unassembled WGS sequence"/>
</dbReference>
<dbReference type="CDD" id="cd01439">
    <property type="entry name" value="TCCD_inducible_PARP_like"/>
    <property type="match status" value="1"/>
</dbReference>
<dbReference type="Gene3D" id="3.40.220.10">
    <property type="entry name" value="Leucine Aminopeptidase, subunit E, domain 1"/>
    <property type="match status" value="1"/>
</dbReference>
<keyword evidence="11" id="KW-1185">Reference proteome</keyword>
<evidence type="ECO:0000259" key="8">
    <source>
        <dbReference type="PROSITE" id="PS51154"/>
    </source>
</evidence>
<sequence length="836" mass="93774">MEVIDVDSPPPPLCQNEKPQELFSVDWRSASDMFWQLENRKSSLLEYLSEYGPRDFPTLKKRLKKLKRTLTKLESAEPSHHDHPNGSEKAKLGKFRALFDEVAGHVNVATVRLNQPGLRKFFVEGIGKDVLPSLERRHSCSVEPVCESPSPVALMEGLESRFSSDLLEESLFTPSENKEETPWNGLLSLADIEEVLKQDKSSEVELEERIPSLVAPSSEECIWIKNTHIRITVGDLIQQTTDAVLILNNEKLCLNSGGVLNAQIARFAGPGLKEECKRIIERSGPQLPGEALITGSGNLPYKHLVHVINYPGSPQILDLQLSVKRGLKLADAHGLSSIALPAIGAGSMGLSFQESARVLSGGILSFLERPPQFLREIKISLFLESMLWTYSQEIKTQFVPFINLEEYSPLSSFAQGQDPIPTVLQYSNPPPSLENSLDNRNPKAPVSTTEFRVYGKDKKNIMATINSLRTVYAKHRAAQRVSHKLVPQVIQYCWPLLSTLASQYDADLITEDNNSSTITVCGNSEDVSFVVGRIWEEITRLAEQQNDIEKRKLLAHYVRWHYIILDKEIGFNDELSAIIEDARNRKCGGVNLLVSDCEYRVDFNSMTVLYSQSNYPPLPLCRRTSAEAADSIPHFWAPQPRLIDGAPARVAMVNILPGNPEYQHVASMFYSTGGNGNIVTIERVQNLPLYKQYTMHRQEVENTNCRSGLKNHNERQLFHGTKGCNVRAINLQGFNRSFCGRNGVAYGNGVYFAANAAYSMGYTAPDSNKLRHMYLARVVVGFYVEGRKGLLVPPPLRPEVPEVLFDSVVDCMSNPRIFVVFKDSQCYPEYLITFQT</sequence>
<name>A0ABN8LHP5_9CNID</name>
<reference evidence="9 11" key="1">
    <citation type="submission" date="2022-05" db="EMBL/GenBank/DDBJ databases">
        <authorList>
            <consortium name="Genoscope - CEA"/>
            <person name="William W."/>
        </authorList>
    </citation>
    <scope>NUCLEOTIDE SEQUENCE [LARGE SCALE GENOMIC DNA]</scope>
</reference>
<dbReference type="PROSITE" id="PS51154">
    <property type="entry name" value="MACRO"/>
    <property type="match status" value="1"/>
</dbReference>
<feature type="domain" description="PARP catalytic" evidence="7">
    <location>
        <begin position="637"/>
        <end position="836"/>
    </location>
</feature>
<dbReference type="InterPro" id="IPR002589">
    <property type="entry name" value="Macro_dom"/>
</dbReference>
<evidence type="ECO:0000259" key="7">
    <source>
        <dbReference type="PROSITE" id="PS51059"/>
    </source>
</evidence>
<comment type="subcellular location">
    <subcellularLocation>
        <location evidence="1">Nucleus</location>
    </subcellularLocation>
</comment>
<keyword evidence="3 6" id="KW-0808">Transferase</keyword>
<proteinExistence type="predicted"/>
<accession>A0ABN8LHP5</accession>
<dbReference type="EC" id="2.4.2.-" evidence="6"/>
<dbReference type="InterPro" id="IPR012317">
    <property type="entry name" value="Poly(ADP-ribose)pol_cat_dom"/>
</dbReference>
<feature type="domain" description="Macro" evidence="8">
    <location>
        <begin position="216"/>
        <end position="398"/>
    </location>
</feature>
<keyword evidence="2 6" id="KW-0328">Glycosyltransferase</keyword>
<dbReference type="EMBL" id="CALNXI010004284">
    <property type="protein sequence ID" value="CAH3195470.1"/>
    <property type="molecule type" value="Genomic_DNA"/>
</dbReference>
<organism evidence="9 11">
    <name type="scientific">Porites evermanni</name>
    <dbReference type="NCBI Taxonomy" id="104178"/>
    <lineage>
        <taxon>Eukaryota</taxon>
        <taxon>Metazoa</taxon>
        <taxon>Cnidaria</taxon>
        <taxon>Anthozoa</taxon>
        <taxon>Hexacorallia</taxon>
        <taxon>Scleractinia</taxon>
        <taxon>Fungiina</taxon>
        <taxon>Poritidae</taxon>
        <taxon>Porites</taxon>
    </lineage>
</organism>
<evidence type="ECO:0000313" key="11">
    <source>
        <dbReference type="Proteomes" id="UP001159427"/>
    </source>
</evidence>
<dbReference type="InterPro" id="IPR037197">
    <property type="entry name" value="WWE_dom_sf"/>
</dbReference>
<comment type="caution">
    <text evidence="9">The sequence shown here is derived from an EMBL/GenBank/DDBJ whole genome shotgun (WGS) entry which is preliminary data.</text>
</comment>
<dbReference type="Gene3D" id="3.30.720.50">
    <property type="match status" value="1"/>
</dbReference>